<keyword evidence="3" id="KW-1185">Reference proteome</keyword>
<gene>
    <name evidence="2" type="ORF">HQ43_06250</name>
</gene>
<organism evidence="2 3">
    <name type="scientific">Porphyromonas canoris</name>
    <dbReference type="NCBI Taxonomy" id="36875"/>
    <lineage>
        <taxon>Bacteria</taxon>
        <taxon>Pseudomonadati</taxon>
        <taxon>Bacteroidota</taxon>
        <taxon>Bacteroidia</taxon>
        <taxon>Bacteroidales</taxon>
        <taxon>Porphyromonadaceae</taxon>
        <taxon>Porphyromonas</taxon>
    </lineage>
</organism>
<evidence type="ECO:0000313" key="2">
    <source>
        <dbReference type="EMBL" id="KGN91695.1"/>
    </source>
</evidence>
<feature type="signal peptide" evidence="1">
    <location>
        <begin position="1"/>
        <end position="21"/>
    </location>
</feature>
<evidence type="ECO:0000256" key="1">
    <source>
        <dbReference type="SAM" id="SignalP"/>
    </source>
</evidence>
<feature type="chain" id="PRO_5046933404" description="Lipoprotein" evidence="1">
    <location>
        <begin position="22"/>
        <end position="127"/>
    </location>
</feature>
<keyword evidence="1" id="KW-0732">Signal</keyword>
<proteinExistence type="predicted"/>
<evidence type="ECO:0000313" key="3">
    <source>
        <dbReference type="Proteomes" id="UP000030101"/>
    </source>
</evidence>
<name>A0ABR4XJS0_9PORP</name>
<comment type="caution">
    <text evidence="2">The sequence shown here is derived from an EMBL/GenBank/DDBJ whole genome shotgun (WGS) entry which is preliminary data.</text>
</comment>
<dbReference type="Proteomes" id="UP000030101">
    <property type="component" value="Unassembled WGS sequence"/>
</dbReference>
<accession>A0ABR4XJS0</accession>
<evidence type="ECO:0008006" key="4">
    <source>
        <dbReference type="Google" id="ProtNLM"/>
    </source>
</evidence>
<protein>
    <recommendedName>
        <fullName evidence="4">Lipoprotein</fullName>
    </recommendedName>
</protein>
<reference evidence="2 3" key="1">
    <citation type="submission" date="2014-08" db="EMBL/GenBank/DDBJ databases">
        <title>Porphyromonas canoris strain:OH2762 Genome sequencing.</title>
        <authorList>
            <person name="Wallis C."/>
            <person name="Deusch O."/>
            <person name="O'Flynn C."/>
            <person name="Davis I."/>
            <person name="Jospin G."/>
            <person name="Darling A.E."/>
            <person name="Coil D.A."/>
            <person name="Alexiev A."/>
            <person name="Horsfall A."/>
            <person name="Kirkwood N."/>
            <person name="Harris S."/>
            <person name="Eisen J.A."/>
        </authorList>
    </citation>
    <scope>NUCLEOTIDE SEQUENCE [LARGE SCALE GENOMIC DNA]</scope>
    <source>
        <strain evidence="3">COT-108 OH2762</strain>
    </source>
</reference>
<dbReference type="EMBL" id="JQZV01000013">
    <property type="protein sequence ID" value="KGN91695.1"/>
    <property type="molecule type" value="Genomic_DNA"/>
</dbReference>
<dbReference type="PROSITE" id="PS51257">
    <property type="entry name" value="PROKAR_LIPOPROTEIN"/>
    <property type="match status" value="1"/>
</dbReference>
<sequence>MIMKKLLTSFVFLLLATLAAGCVNFGDIDSQRSLTQGELVGRQIQMIVKTKNIRYFHFADLPDHEQRAHRFTVNRNMLVYKPYNGENEQIYVSLEGVKGLRIELAHSSYPDDARSVWSIGLLYDDHK</sequence>